<accession>A0A2P8HJB3</accession>
<feature type="chain" id="PRO_5015143840" evidence="2">
    <location>
        <begin position="23"/>
        <end position="825"/>
    </location>
</feature>
<dbReference type="RefSeq" id="WP_245898795.1">
    <property type="nucleotide sequence ID" value="NZ_PYAW01000003.1"/>
</dbReference>
<comment type="caution">
    <text evidence="3">The sequence shown here is derived from an EMBL/GenBank/DDBJ whole genome shotgun (WGS) entry which is preliminary data.</text>
</comment>
<keyword evidence="1" id="KW-0378">Hydrolase</keyword>
<dbReference type="EMBL" id="PYAW01000003">
    <property type="protein sequence ID" value="PSL46301.1"/>
    <property type="molecule type" value="Genomic_DNA"/>
</dbReference>
<dbReference type="AlphaFoldDB" id="A0A2P8HJB3"/>
<sequence length="825" mass="91387">MRYLSMSLLLGFNLFLTAAAFAQNKTNLHHAENSSPAVNARIELPNGWSLTPAGESVPLSSDLPLNMALSPDGNYVAVTNNGNGKQNIDLINLKEKKRVQEVPVGTAWLGLTFGKKYPYLYASGGNNNIIVRYILDKNRLINKDTLTLGLPWPKDKISPTGLTLDEKNKRLYVVTKENNALYACDLQTMKPIRMISLSAEAYTCVLNPVLPELYISAWGGRKIWVYNTHLDKLVDSVTVEDHPNDMAISCNGKWLYVANANSNTVSVVNSSSKKVVETVNAALYPDAPIGSTTNSVALSADDKTLYIANADNNCLAVFDVSKPGHSSSKGFIPTGWYPTCVRVWGKHLLVTNGKGMSSMPNPNGSDPLGGKYNTLYKKSDTTRSKPFQYIGSMFHGTLSVIPVPTESMLNKYARQVYLNTPYTKEKELVASGEPGNPIPTKQGDVSPIKYVFYVLKENRTYDQVLGDMPEGNGDSSRCIFGRHVTPNAHALSEEYVLLDNFYVDAEVSADGHNWSMAGYATDFVEKNWPSNYSGRGGTYDFDGSRAVANPTKGFIWNYCQRAGISFRNYGEFMDNGYPTISVLKDTTHYCKNYPGWNLDIQDIYREQVFEHDFDSLVQAKAVPHFNTVYLPNDHTSGMSKGSHTPLAHVADNDLALGRLVEHISHSPIWKEAAIFVLEDDAQDGPDHVDAHRSVAYVISPYIKRHSVNHTMYSTASMLRTMELVLGLPPMSQYDAAATPMWGCFQPTADNAGYQARPAYIDINARNIVWNQSAIQSAQFDFSKADAIPDLPLNEVIWKSVKGESSMMPAPRRSAFVRLTLDKDDD</sequence>
<dbReference type="PANTHER" id="PTHR47197:SF3">
    <property type="entry name" value="DIHYDRO-HEME D1 DEHYDROGENASE"/>
    <property type="match status" value="1"/>
</dbReference>
<dbReference type="InterPro" id="IPR011048">
    <property type="entry name" value="Haem_d1_sf"/>
</dbReference>
<dbReference type="InterPro" id="IPR011964">
    <property type="entry name" value="YVTN_b-propeller_repeat"/>
</dbReference>
<dbReference type="InterPro" id="IPR017850">
    <property type="entry name" value="Alkaline_phosphatase_core_sf"/>
</dbReference>
<dbReference type="Gene3D" id="2.130.10.10">
    <property type="entry name" value="YVTN repeat-like/Quinoprotein amine dehydrogenase"/>
    <property type="match status" value="2"/>
</dbReference>
<evidence type="ECO:0000256" key="2">
    <source>
        <dbReference type="SAM" id="SignalP"/>
    </source>
</evidence>
<evidence type="ECO:0000313" key="3">
    <source>
        <dbReference type="EMBL" id="PSL46301.1"/>
    </source>
</evidence>
<dbReference type="Pfam" id="PF04185">
    <property type="entry name" value="Phosphoesterase"/>
    <property type="match status" value="1"/>
</dbReference>
<gene>
    <name evidence="3" type="ORF">CLV51_103279</name>
</gene>
<dbReference type="InterPro" id="IPR051200">
    <property type="entry name" value="Host-pathogen_enzymatic-act"/>
</dbReference>
<keyword evidence="4" id="KW-1185">Reference proteome</keyword>
<dbReference type="NCBIfam" id="TIGR02276">
    <property type="entry name" value="beta_rpt_yvtn"/>
    <property type="match status" value="1"/>
</dbReference>
<dbReference type="SUPFAM" id="SSF51004">
    <property type="entry name" value="C-terminal (heme d1) domain of cytochrome cd1-nitrite reductase"/>
    <property type="match status" value="1"/>
</dbReference>
<reference evidence="3 4" key="1">
    <citation type="submission" date="2018-03" db="EMBL/GenBank/DDBJ databases">
        <title>Genomic Encyclopedia of Archaeal and Bacterial Type Strains, Phase II (KMG-II): from individual species to whole genera.</title>
        <authorList>
            <person name="Goeker M."/>
        </authorList>
    </citation>
    <scope>NUCLEOTIDE SEQUENCE [LARGE SCALE GENOMIC DNA]</scope>
    <source>
        <strain evidence="3 4">DSM 24859</strain>
    </source>
</reference>
<dbReference type="PANTHER" id="PTHR47197">
    <property type="entry name" value="PROTEIN NIRF"/>
    <property type="match status" value="1"/>
</dbReference>
<dbReference type="Proteomes" id="UP000240971">
    <property type="component" value="Unassembled WGS sequence"/>
</dbReference>
<evidence type="ECO:0000256" key="1">
    <source>
        <dbReference type="ARBA" id="ARBA00022801"/>
    </source>
</evidence>
<feature type="signal peptide" evidence="2">
    <location>
        <begin position="1"/>
        <end position="22"/>
    </location>
</feature>
<protein>
    <submittedName>
        <fullName evidence="3">YVTN family beta-propeller protein</fullName>
    </submittedName>
</protein>
<dbReference type="InterPro" id="IPR015943">
    <property type="entry name" value="WD40/YVTN_repeat-like_dom_sf"/>
</dbReference>
<dbReference type="InterPro" id="IPR007312">
    <property type="entry name" value="Phosphoesterase"/>
</dbReference>
<dbReference type="Gene3D" id="3.40.720.10">
    <property type="entry name" value="Alkaline Phosphatase, subunit A"/>
    <property type="match status" value="1"/>
</dbReference>
<proteinExistence type="predicted"/>
<dbReference type="SUPFAM" id="SSF53649">
    <property type="entry name" value="Alkaline phosphatase-like"/>
    <property type="match status" value="1"/>
</dbReference>
<evidence type="ECO:0000313" key="4">
    <source>
        <dbReference type="Proteomes" id="UP000240971"/>
    </source>
</evidence>
<dbReference type="GO" id="GO:0016788">
    <property type="term" value="F:hydrolase activity, acting on ester bonds"/>
    <property type="evidence" value="ECO:0007669"/>
    <property type="project" value="InterPro"/>
</dbReference>
<organism evidence="3 4">
    <name type="scientific">Chitinophaga niastensis</name>
    <dbReference type="NCBI Taxonomy" id="536980"/>
    <lineage>
        <taxon>Bacteria</taxon>
        <taxon>Pseudomonadati</taxon>
        <taxon>Bacteroidota</taxon>
        <taxon>Chitinophagia</taxon>
        <taxon>Chitinophagales</taxon>
        <taxon>Chitinophagaceae</taxon>
        <taxon>Chitinophaga</taxon>
    </lineage>
</organism>
<name>A0A2P8HJB3_CHINA</name>
<keyword evidence="2" id="KW-0732">Signal</keyword>